<name>A0ABQ6FIP6_9CHLR</name>
<dbReference type="EMBL" id="BSRI01000001">
    <property type="protein sequence ID" value="GLV53992.1"/>
    <property type="molecule type" value="Genomic_DNA"/>
</dbReference>
<protein>
    <submittedName>
        <fullName evidence="1">Uncharacterized protein</fullName>
    </submittedName>
</protein>
<proteinExistence type="predicted"/>
<organism evidence="1 2">
    <name type="scientific">Dictyobacter halimunensis</name>
    <dbReference type="NCBI Taxonomy" id="3026934"/>
    <lineage>
        <taxon>Bacteria</taxon>
        <taxon>Bacillati</taxon>
        <taxon>Chloroflexota</taxon>
        <taxon>Ktedonobacteria</taxon>
        <taxon>Ktedonobacterales</taxon>
        <taxon>Dictyobacteraceae</taxon>
        <taxon>Dictyobacter</taxon>
    </lineage>
</organism>
<dbReference type="Proteomes" id="UP001344906">
    <property type="component" value="Unassembled WGS sequence"/>
</dbReference>
<sequence>MHDDIGPSDRICNPLACGQVTAYILNPLHRFVAVSAEHPDLAASVPKEGDNVATECPGAACYYYLLHDISSLICRLNVSQ</sequence>
<evidence type="ECO:0000313" key="1">
    <source>
        <dbReference type="EMBL" id="GLV53992.1"/>
    </source>
</evidence>
<comment type="caution">
    <text evidence="1">The sequence shown here is derived from an EMBL/GenBank/DDBJ whole genome shotgun (WGS) entry which is preliminary data.</text>
</comment>
<reference evidence="1 2" key="1">
    <citation type="submission" date="2023-02" db="EMBL/GenBank/DDBJ databases">
        <title>Dictyobacter halimunensis sp. nov., a new member of the class Ktedonobacteria from forest soil in a geothermal area.</title>
        <authorList>
            <person name="Rachmania M.K."/>
            <person name="Ningsih F."/>
            <person name="Sakai Y."/>
            <person name="Yabe S."/>
            <person name="Yokota A."/>
            <person name="Sjamsuridzal W."/>
        </authorList>
    </citation>
    <scope>NUCLEOTIDE SEQUENCE [LARGE SCALE GENOMIC DNA]</scope>
    <source>
        <strain evidence="1 2">S3.2.2.5</strain>
    </source>
</reference>
<gene>
    <name evidence="1" type="ORF">KDH_08430</name>
</gene>
<keyword evidence="2" id="KW-1185">Reference proteome</keyword>
<evidence type="ECO:0000313" key="2">
    <source>
        <dbReference type="Proteomes" id="UP001344906"/>
    </source>
</evidence>
<accession>A0ABQ6FIP6</accession>